<accession>A0ABN7P5Y7</accession>
<proteinExistence type="predicted"/>
<dbReference type="Pfam" id="PF16484">
    <property type="entry name" value="CPT_N"/>
    <property type="match status" value="1"/>
</dbReference>
<feature type="transmembrane region" description="Helical" evidence="1">
    <location>
        <begin position="54"/>
        <end position="75"/>
    </location>
</feature>
<evidence type="ECO:0000256" key="1">
    <source>
        <dbReference type="SAM" id="Phobius"/>
    </source>
</evidence>
<keyword evidence="1" id="KW-1133">Transmembrane helix</keyword>
<evidence type="ECO:0000313" key="3">
    <source>
        <dbReference type="EMBL" id="CAG2060843.1"/>
    </source>
</evidence>
<feature type="non-terminal residue" evidence="3">
    <location>
        <position position="179"/>
    </location>
</feature>
<evidence type="ECO:0000259" key="2">
    <source>
        <dbReference type="Pfam" id="PF16484"/>
    </source>
</evidence>
<protein>
    <recommendedName>
        <fullName evidence="2">Carnitine O-palmitoyltransferase N-terminal domain-containing protein</fullName>
    </recommendedName>
</protein>
<keyword evidence="1" id="KW-0472">Membrane</keyword>
<keyword evidence="1" id="KW-0812">Transmembrane</keyword>
<dbReference type="InterPro" id="IPR032476">
    <property type="entry name" value="CPT_N"/>
</dbReference>
<name>A0ABN7P5Y7_TIMPD</name>
<dbReference type="Gene3D" id="6.10.250.1760">
    <property type="match status" value="1"/>
</dbReference>
<dbReference type="Proteomes" id="UP001153148">
    <property type="component" value="Unassembled WGS sequence"/>
</dbReference>
<dbReference type="EMBL" id="CAJPIN010013780">
    <property type="protein sequence ID" value="CAG2060843.1"/>
    <property type="molecule type" value="Genomic_DNA"/>
</dbReference>
<reference evidence="3" key="1">
    <citation type="submission" date="2021-03" db="EMBL/GenBank/DDBJ databases">
        <authorList>
            <person name="Tran Van P."/>
        </authorList>
    </citation>
    <scope>NUCLEOTIDE SEQUENCE</scope>
</reference>
<organism evidence="3 4">
    <name type="scientific">Timema podura</name>
    <name type="common">Walking stick</name>
    <dbReference type="NCBI Taxonomy" id="61482"/>
    <lineage>
        <taxon>Eukaryota</taxon>
        <taxon>Metazoa</taxon>
        <taxon>Ecdysozoa</taxon>
        <taxon>Arthropoda</taxon>
        <taxon>Hexapoda</taxon>
        <taxon>Insecta</taxon>
        <taxon>Pterygota</taxon>
        <taxon>Neoptera</taxon>
        <taxon>Polyneoptera</taxon>
        <taxon>Phasmatodea</taxon>
        <taxon>Timematodea</taxon>
        <taxon>Timematoidea</taxon>
        <taxon>Timematidae</taxon>
        <taxon>Timema</taxon>
    </lineage>
</organism>
<evidence type="ECO:0000313" key="4">
    <source>
        <dbReference type="Proteomes" id="UP001153148"/>
    </source>
</evidence>
<gene>
    <name evidence="3" type="ORF">TPAB3V08_LOCUS7799</name>
</gene>
<feature type="transmembrane region" description="Helical" evidence="1">
    <location>
        <begin position="81"/>
        <end position="103"/>
    </location>
</feature>
<sequence length="179" mass="20591">MAEAHSAVAFQFSITHEGWDVNFDREVLHLVWQSGIRSWKKRLARFKNSIKNGVYPASLQSLWAMVAIIAALHFTGVWPTLQWQVVSCTVLGIALWLTVIYFIRYTLKLLFIYKGWMYEERGKGRVISNRTKLWVLMVKALSGASSPLLYSFQGSLPRLPLPSVQETMKRVCNTKLTHF</sequence>
<comment type="caution">
    <text evidence="3">The sequence shown here is derived from an EMBL/GenBank/DDBJ whole genome shotgun (WGS) entry which is preliminary data.</text>
</comment>
<keyword evidence="4" id="KW-1185">Reference proteome</keyword>
<feature type="domain" description="Carnitine O-palmitoyltransferase N-terminal" evidence="2">
    <location>
        <begin position="1"/>
        <end position="47"/>
    </location>
</feature>